<dbReference type="AlphaFoldDB" id="A0A1F7XCD1"/>
<dbReference type="Proteomes" id="UP000179013">
    <property type="component" value="Unassembled WGS sequence"/>
</dbReference>
<organism evidence="1 2">
    <name type="scientific">Candidatus Woesebacteria bacterium RBG_16_39_8b</name>
    <dbReference type="NCBI Taxonomy" id="1802482"/>
    <lineage>
        <taxon>Bacteria</taxon>
        <taxon>Candidatus Woeseibacteriota</taxon>
    </lineage>
</organism>
<evidence type="ECO:0000313" key="2">
    <source>
        <dbReference type="Proteomes" id="UP000179013"/>
    </source>
</evidence>
<dbReference type="EMBL" id="MGFU01000024">
    <property type="protein sequence ID" value="OGM12623.1"/>
    <property type="molecule type" value="Genomic_DNA"/>
</dbReference>
<sequence>MQLDQSRKFDLEELYKIYKKEPSTHWRQKVEKTMSDIIHQSKGSRELRDKLIKAVRVGDHRAFKYYENQLLLLKQEQEHGRQF</sequence>
<reference evidence="1 2" key="1">
    <citation type="journal article" date="2016" name="Nat. Commun.">
        <title>Thousands of microbial genomes shed light on interconnected biogeochemical processes in an aquifer system.</title>
        <authorList>
            <person name="Anantharaman K."/>
            <person name="Brown C.T."/>
            <person name="Hug L.A."/>
            <person name="Sharon I."/>
            <person name="Castelle C.J."/>
            <person name="Probst A.J."/>
            <person name="Thomas B.C."/>
            <person name="Singh A."/>
            <person name="Wilkins M.J."/>
            <person name="Karaoz U."/>
            <person name="Brodie E.L."/>
            <person name="Williams K.H."/>
            <person name="Hubbard S.S."/>
            <person name="Banfield J.F."/>
        </authorList>
    </citation>
    <scope>NUCLEOTIDE SEQUENCE [LARGE SCALE GENOMIC DNA]</scope>
</reference>
<proteinExistence type="predicted"/>
<comment type="caution">
    <text evidence="1">The sequence shown here is derived from an EMBL/GenBank/DDBJ whole genome shotgun (WGS) entry which is preliminary data.</text>
</comment>
<protein>
    <submittedName>
        <fullName evidence="1">Uncharacterized protein</fullName>
    </submittedName>
</protein>
<gene>
    <name evidence="1" type="ORF">A2V80_02645</name>
</gene>
<evidence type="ECO:0000313" key="1">
    <source>
        <dbReference type="EMBL" id="OGM12623.1"/>
    </source>
</evidence>
<name>A0A1F7XCD1_9BACT</name>
<accession>A0A1F7XCD1</accession>